<dbReference type="EMBL" id="GBXM01004452">
    <property type="protein sequence ID" value="JAI04126.1"/>
    <property type="molecule type" value="Transcribed_RNA"/>
</dbReference>
<protein>
    <submittedName>
        <fullName evidence="1">Uncharacterized protein</fullName>
    </submittedName>
</protein>
<dbReference type="AlphaFoldDB" id="A0A0E9XQJ4"/>
<name>A0A0E9XQJ4_ANGAN</name>
<sequence>MDEHFSNQTFFENTSCNFNQMQTLQTFTNGEHQYCGQFKLVVQLASLTDEQKGLASVSSCS</sequence>
<organism evidence="1">
    <name type="scientific">Anguilla anguilla</name>
    <name type="common">European freshwater eel</name>
    <name type="synonym">Muraena anguilla</name>
    <dbReference type="NCBI Taxonomy" id="7936"/>
    <lineage>
        <taxon>Eukaryota</taxon>
        <taxon>Metazoa</taxon>
        <taxon>Chordata</taxon>
        <taxon>Craniata</taxon>
        <taxon>Vertebrata</taxon>
        <taxon>Euteleostomi</taxon>
        <taxon>Actinopterygii</taxon>
        <taxon>Neopterygii</taxon>
        <taxon>Teleostei</taxon>
        <taxon>Anguilliformes</taxon>
        <taxon>Anguillidae</taxon>
        <taxon>Anguilla</taxon>
    </lineage>
</organism>
<proteinExistence type="predicted"/>
<reference evidence="1" key="1">
    <citation type="submission" date="2014-11" db="EMBL/GenBank/DDBJ databases">
        <authorList>
            <person name="Amaro Gonzalez C."/>
        </authorList>
    </citation>
    <scope>NUCLEOTIDE SEQUENCE</scope>
</reference>
<reference evidence="1" key="2">
    <citation type="journal article" date="2015" name="Fish Shellfish Immunol.">
        <title>Early steps in the European eel (Anguilla anguilla)-Vibrio vulnificus interaction in the gills: Role of the RtxA13 toxin.</title>
        <authorList>
            <person name="Callol A."/>
            <person name="Pajuelo D."/>
            <person name="Ebbesson L."/>
            <person name="Teles M."/>
            <person name="MacKenzie S."/>
            <person name="Amaro C."/>
        </authorList>
    </citation>
    <scope>NUCLEOTIDE SEQUENCE</scope>
</reference>
<evidence type="ECO:0000313" key="1">
    <source>
        <dbReference type="EMBL" id="JAI04126.1"/>
    </source>
</evidence>
<accession>A0A0E9XQJ4</accession>